<accession>A0A368KDM4</accession>
<dbReference type="RefSeq" id="WP_114342125.1">
    <property type="nucleotide sequence ID" value="NZ_QFWQ01000005.1"/>
</dbReference>
<gene>
    <name evidence="1" type="ORF">DEO45_07615</name>
</gene>
<sequence>MQCVHRSYDHAEAEIVAGLLREEGCAAFVFENGLSRLKWYQVIAFGGPLVMVPDACVTHARDVHDHWRRGDYCLDCDDRCPRCDGSDIEENPSYRGWAFFFGCFLGLPIWPALKWRERCKSCGHHWKAVPPDTYAELARQTAEARTRGHHG</sequence>
<dbReference type="EMBL" id="QFWQ01000005">
    <property type="protein sequence ID" value="RCS29937.1"/>
    <property type="molecule type" value="Genomic_DNA"/>
</dbReference>
<protein>
    <submittedName>
        <fullName evidence="1">DUF2007 domain-containing protein</fullName>
    </submittedName>
</protein>
<keyword evidence="2" id="KW-1185">Reference proteome</keyword>
<dbReference type="OrthoDB" id="8480302at2"/>
<proteinExistence type="predicted"/>
<evidence type="ECO:0000313" key="1">
    <source>
        <dbReference type="EMBL" id="RCS29937.1"/>
    </source>
</evidence>
<organism evidence="1 2">
    <name type="scientific">Rhodanobacter denitrificans</name>
    <dbReference type="NCBI Taxonomy" id="666685"/>
    <lineage>
        <taxon>Bacteria</taxon>
        <taxon>Pseudomonadati</taxon>
        <taxon>Pseudomonadota</taxon>
        <taxon>Gammaproteobacteria</taxon>
        <taxon>Lysobacterales</taxon>
        <taxon>Rhodanobacteraceae</taxon>
        <taxon>Rhodanobacter</taxon>
    </lineage>
</organism>
<comment type="caution">
    <text evidence="1">The sequence shown here is derived from an EMBL/GenBank/DDBJ whole genome shotgun (WGS) entry which is preliminary data.</text>
</comment>
<reference evidence="1 2" key="1">
    <citation type="submission" date="2018-05" db="EMBL/GenBank/DDBJ databases">
        <title>Draft genome sequence of Rhodanobacter denitrificans Yn1 isolated from gold copper mine.</title>
        <authorList>
            <person name="Yang N."/>
            <person name="Mazhar H.S."/>
            <person name="Rensing C."/>
        </authorList>
    </citation>
    <scope>NUCLEOTIDE SEQUENCE [LARGE SCALE GENOMIC DNA]</scope>
    <source>
        <strain evidence="1 2">Yn1</strain>
    </source>
</reference>
<dbReference type="AlphaFoldDB" id="A0A368KDM4"/>
<evidence type="ECO:0000313" key="2">
    <source>
        <dbReference type="Proteomes" id="UP000252387"/>
    </source>
</evidence>
<dbReference type="Proteomes" id="UP000252387">
    <property type="component" value="Unassembled WGS sequence"/>
</dbReference>
<name>A0A368KDM4_9GAMM</name>